<dbReference type="PANTHER" id="PTHR40267">
    <property type="entry name" value="BLR3294 PROTEIN"/>
    <property type="match status" value="1"/>
</dbReference>
<sequence>MTDLPLVSRPQWRVGALVPPANPTVEVEYPALLPAAAALHAMRLPVVAGDLDTRNLAYLDSYVSCLQGFGSLKLDGAVIALTGSQYRIGHQEDLRRCEQLSERFGMPVETASSALARALRHLGITRISMVSPYPDWLTELAIAYWRGAGVQVDHVEHFADELVAYKVSPAEVAQRLASVQAHPDGAVLLSGTGMPTIESIMQAGTGKQVPILSSNLCSIWSISRTLGIPHPEWMARAFPWLCTA</sequence>
<evidence type="ECO:0008006" key="3">
    <source>
        <dbReference type="Google" id="ProtNLM"/>
    </source>
</evidence>
<keyword evidence="2" id="KW-1185">Reference proteome</keyword>
<accession>A0ABN1BPP7</accession>
<proteinExistence type="predicted"/>
<dbReference type="Proteomes" id="UP001501706">
    <property type="component" value="Unassembled WGS sequence"/>
</dbReference>
<dbReference type="InterPro" id="IPR026286">
    <property type="entry name" value="MaiA/AMDase"/>
</dbReference>
<dbReference type="RefSeq" id="WP_140416920.1">
    <property type="nucleotide sequence ID" value="NZ_BAAAEN010000005.1"/>
</dbReference>
<comment type="caution">
    <text evidence="1">The sequence shown here is derived from an EMBL/GenBank/DDBJ whole genome shotgun (WGS) entry which is preliminary data.</text>
</comment>
<evidence type="ECO:0000313" key="2">
    <source>
        <dbReference type="Proteomes" id="UP001501706"/>
    </source>
</evidence>
<dbReference type="Gene3D" id="3.40.50.12500">
    <property type="match status" value="1"/>
</dbReference>
<dbReference type="PANTHER" id="PTHR40267:SF1">
    <property type="entry name" value="BLR3294 PROTEIN"/>
    <property type="match status" value="1"/>
</dbReference>
<evidence type="ECO:0000313" key="1">
    <source>
        <dbReference type="EMBL" id="GAA0502282.1"/>
    </source>
</evidence>
<gene>
    <name evidence="1" type="ORF">GCM10009097_18920</name>
</gene>
<reference evidence="1 2" key="1">
    <citation type="journal article" date="2019" name="Int. J. Syst. Evol. Microbiol.">
        <title>The Global Catalogue of Microorganisms (GCM) 10K type strain sequencing project: providing services to taxonomists for standard genome sequencing and annotation.</title>
        <authorList>
            <consortium name="The Broad Institute Genomics Platform"/>
            <consortium name="The Broad Institute Genome Sequencing Center for Infectious Disease"/>
            <person name="Wu L."/>
            <person name="Ma J."/>
        </authorList>
    </citation>
    <scope>NUCLEOTIDE SEQUENCE [LARGE SCALE GENOMIC DNA]</scope>
    <source>
        <strain evidence="1 2">JCM 14330</strain>
    </source>
</reference>
<organism evidence="1 2">
    <name type="scientific">Pigmentiphaga daeguensis</name>
    <dbReference type="NCBI Taxonomy" id="414049"/>
    <lineage>
        <taxon>Bacteria</taxon>
        <taxon>Pseudomonadati</taxon>
        <taxon>Pseudomonadota</taxon>
        <taxon>Betaproteobacteria</taxon>
        <taxon>Burkholderiales</taxon>
        <taxon>Alcaligenaceae</taxon>
        <taxon>Pigmentiphaga</taxon>
    </lineage>
</organism>
<name>A0ABN1BPP7_9BURK</name>
<dbReference type="Pfam" id="PF17645">
    <property type="entry name" value="Amdase"/>
    <property type="match status" value="1"/>
</dbReference>
<dbReference type="InterPro" id="IPR053714">
    <property type="entry name" value="Iso_Racemase_Enz_sf"/>
</dbReference>
<protein>
    <recommendedName>
        <fullName evidence="3">Maleate isomerase</fullName>
    </recommendedName>
</protein>
<dbReference type="EMBL" id="BAAAEN010000005">
    <property type="protein sequence ID" value="GAA0502282.1"/>
    <property type="molecule type" value="Genomic_DNA"/>
</dbReference>